<reference evidence="2" key="1">
    <citation type="journal article" date="2019" name="Int. J. Syst. Evol. Microbiol.">
        <title>The Global Catalogue of Microorganisms (GCM) 10K type strain sequencing project: providing services to taxonomists for standard genome sequencing and annotation.</title>
        <authorList>
            <consortium name="The Broad Institute Genomics Platform"/>
            <consortium name="The Broad Institute Genome Sequencing Center for Infectious Disease"/>
            <person name="Wu L."/>
            <person name="Ma J."/>
        </authorList>
    </citation>
    <scope>NUCLEOTIDE SEQUENCE [LARGE SCALE GENOMIC DNA]</scope>
    <source>
        <strain evidence="2">JCM 17225</strain>
    </source>
</reference>
<protein>
    <submittedName>
        <fullName evidence="1">Uncharacterized protein</fullName>
    </submittedName>
</protein>
<organism evidence="1 2">
    <name type="scientific">Hymenobacter glaciei</name>
    <dbReference type="NCBI Taxonomy" id="877209"/>
    <lineage>
        <taxon>Bacteria</taxon>
        <taxon>Pseudomonadati</taxon>
        <taxon>Bacteroidota</taxon>
        <taxon>Cytophagia</taxon>
        <taxon>Cytophagales</taxon>
        <taxon>Hymenobacteraceae</taxon>
        <taxon>Hymenobacter</taxon>
    </lineage>
</organism>
<dbReference type="Proteomes" id="UP001501469">
    <property type="component" value="Unassembled WGS sequence"/>
</dbReference>
<comment type="caution">
    <text evidence="1">The sequence shown here is derived from an EMBL/GenBank/DDBJ whole genome shotgun (WGS) entry which is preliminary data.</text>
</comment>
<dbReference type="EMBL" id="BAABDK010000001">
    <property type="protein sequence ID" value="GAA4022216.1"/>
    <property type="molecule type" value="Genomic_DNA"/>
</dbReference>
<keyword evidence="2" id="KW-1185">Reference proteome</keyword>
<evidence type="ECO:0000313" key="2">
    <source>
        <dbReference type="Proteomes" id="UP001501469"/>
    </source>
</evidence>
<sequence length="45" mass="4957">MGVLVTSLLSFLLLGCNCTGIGLASYRLAVQWFVNQQPKRVGFRV</sequence>
<evidence type="ECO:0000313" key="1">
    <source>
        <dbReference type="EMBL" id="GAA4022216.1"/>
    </source>
</evidence>
<accession>A0ABP7T7J1</accession>
<proteinExistence type="predicted"/>
<name>A0ABP7T7J1_9BACT</name>
<gene>
    <name evidence="1" type="ORF">GCM10022409_02400</name>
</gene>